<organism evidence="1">
    <name type="scientific">Arabidopsis thaliana</name>
    <name type="common">Mouse-ear cress</name>
    <dbReference type="NCBI Taxonomy" id="3702"/>
    <lineage>
        <taxon>Eukaryota</taxon>
        <taxon>Viridiplantae</taxon>
        <taxon>Streptophyta</taxon>
        <taxon>Embryophyta</taxon>
        <taxon>Tracheophyta</taxon>
        <taxon>Spermatophyta</taxon>
        <taxon>Magnoliopsida</taxon>
        <taxon>eudicotyledons</taxon>
        <taxon>Gunneridae</taxon>
        <taxon>Pentapetalae</taxon>
        <taxon>rosids</taxon>
        <taxon>malvids</taxon>
        <taxon>Brassicales</taxon>
        <taxon>Brassicaceae</taxon>
        <taxon>Camelineae</taxon>
        <taxon>Arabidopsis</taxon>
    </lineage>
</organism>
<dbReference type="AlphaFoldDB" id="Q84X42"/>
<reference evidence="1" key="1">
    <citation type="journal article" date="2002" name="Plant Physiol.">
        <title>Cloning and sequencing of cDNAs for hypothetical genes from chromosome 2 of Arabidopsis.</title>
        <authorList>
            <person name="Xiao Y.-L."/>
            <person name="Malik M."/>
            <person name="Whitelaw C.A."/>
            <person name="Town C.D."/>
        </authorList>
    </citation>
    <scope>NUCLEOTIDE SEQUENCE</scope>
</reference>
<gene>
    <name evidence="1" type="ordered locus">At2g24510/T28I24.24</name>
</gene>
<accession>Q84X42</accession>
<protein>
    <submittedName>
        <fullName evidence="1">Uncharacterized protein At2g24510/T28I24.24</fullName>
    </submittedName>
</protein>
<reference evidence="1" key="2">
    <citation type="submission" date="2003-01" db="EMBL/GenBank/DDBJ databases">
        <title>Reconstruction of cDNA sequences for hypothetical genes in Arabidopsis thaliana from 5' and 3' RACE products.</title>
        <authorList>
            <person name="Xiao Y."/>
            <person name="Smith S.R."/>
            <person name="Ishmael N."/>
            <person name="Kumar N."/>
            <person name="Redman J."/>
            <person name="Riedmuller S."/>
            <person name="Utterback T."/>
            <person name="Whitelaw C.A."/>
            <person name="Fraser C.M."/>
            <person name="Town C.D."/>
        </authorList>
    </citation>
    <scope>NUCLEOTIDE SEQUENCE</scope>
</reference>
<name>Q84X42_ARATH</name>
<sequence length="49" mass="5515">MLLSNFGVYSVSVDHHGIHKNVDPSIEFSGKLCRLKDSEDLKISKIFPL</sequence>
<evidence type="ECO:0000313" key="1">
    <source>
        <dbReference type="EMBL" id="AAO37149.1"/>
    </source>
</evidence>
<dbReference type="EMBL" id="AY219059">
    <property type="protein sequence ID" value="AAO37149.1"/>
    <property type="molecule type" value="mRNA"/>
</dbReference>
<proteinExistence type="evidence at transcript level"/>